<evidence type="ECO:0000256" key="33">
    <source>
        <dbReference type="ARBA" id="ARBA00048454"/>
    </source>
</evidence>
<feature type="compositionally biased region" description="Polar residues" evidence="43">
    <location>
        <begin position="198"/>
        <end position="216"/>
    </location>
</feature>
<evidence type="ECO:0000256" key="30">
    <source>
        <dbReference type="ARBA" id="ARBA00048362"/>
    </source>
</evidence>
<comment type="catalytic activity">
    <reaction evidence="39">
        <text>1-hexadecanoyl-2-(9Z)-octadecenoyl-3-octadecanoyl-sn-glycerol + H2O = 1-hexadecanoyl-3-octadecanoyl-sn-glycerol + (9Z)-octadecenoate + H(+)</text>
        <dbReference type="Rhea" id="RHEA:41103"/>
        <dbReference type="ChEBI" id="CHEBI:15377"/>
        <dbReference type="ChEBI" id="CHEBI:15378"/>
        <dbReference type="ChEBI" id="CHEBI:30823"/>
        <dbReference type="ChEBI" id="CHEBI:77623"/>
        <dbReference type="ChEBI" id="CHEBI:77624"/>
    </reaction>
    <physiologicalReaction direction="left-to-right" evidence="39">
        <dbReference type="Rhea" id="RHEA:41104"/>
    </physiologicalReaction>
</comment>
<comment type="catalytic activity">
    <reaction evidence="35">
        <text>1-hexadecanoyl-sn-glycero-3-phosphocholine + H2O = sn-glycerol 3-phosphocholine + hexadecanoate + H(+)</text>
        <dbReference type="Rhea" id="RHEA:40435"/>
        <dbReference type="ChEBI" id="CHEBI:7896"/>
        <dbReference type="ChEBI" id="CHEBI:15377"/>
        <dbReference type="ChEBI" id="CHEBI:15378"/>
        <dbReference type="ChEBI" id="CHEBI:16870"/>
        <dbReference type="ChEBI" id="CHEBI:72998"/>
    </reaction>
    <physiologicalReaction direction="left-to-right" evidence="35">
        <dbReference type="Rhea" id="RHEA:40436"/>
    </physiologicalReaction>
</comment>
<keyword evidence="4" id="KW-1003">Cell membrane</keyword>
<evidence type="ECO:0000256" key="16">
    <source>
        <dbReference type="ARBA" id="ARBA00029723"/>
    </source>
</evidence>
<comment type="catalytic activity">
    <reaction evidence="24">
        <text>1-hexadecanoyl-2-(9Z)-octadecenoyl-3-octadecanoyl-sn-glycerol + H2O = 1-hexadecanoyl-2-(9Z-octadecenoyl)-sn-glycerol + octadecanoate + H(+)</text>
        <dbReference type="Rhea" id="RHEA:41111"/>
        <dbReference type="ChEBI" id="CHEBI:15377"/>
        <dbReference type="ChEBI" id="CHEBI:15378"/>
        <dbReference type="ChEBI" id="CHEBI:25629"/>
        <dbReference type="ChEBI" id="CHEBI:75466"/>
        <dbReference type="ChEBI" id="CHEBI:77623"/>
    </reaction>
    <physiologicalReaction direction="left-to-right" evidence="24">
        <dbReference type="Rhea" id="RHEA:41112"/>
    </physiologicalReaction>
</comment>
<evidence type="ECO:0000256" key="32">
    <source>
        <dbReference type="ARBA" id="ARBA00048386"/>
    </source>
</evidence>
<evidence type="ECO:0000256" key="8">
    <source>
        <dbReference type="ARBA" id="ARBA00022801"/>
    </source>
</evidence>
<evidence type="ECO:0000256" key="18">
    <source>
        <dbReference type="ARBA" id="ARBA00031485"/>
    </source>
</evidence>
<evidence type="ECO:0000256" key="17">
    <source>
        <dbReference type="ARBA" id="ARBA00031182"/>
    </source>
</evidence>
<accession>A0A7R9K3Y3</accession>
<comment type="catalytic activity">
    <reaction evidence="28">
        <text>1,2-di-(9Z-octadecenoyl)-sn-glycero-3-phosphocholine + H2O = 1-(9Z-octadecenoyl)-sn-glycero-3-phosphocholine + (9Z)-octadecenoate + H(+)</text>
        <dbReference type="Rhea" id="RHEA:40923"/>
        <dbReference type="ChEBI" id="CHEBI:15377"/>
        <dbReference type="ChEBI" id="CHEBI:15378"/>
        <dbReference type="ChEBI" id="CHEBI:28610"/>
        <dbReference type="ChEBI" id="CHEBI:30823"/>
        <dbReference type="ChEBI" id="CHEBI:74669"/>
    </reaction>
    <physiologicalReaction direction="left-to-right" evidence="28">
        <dbReference type="Rhea" id="RHEA:40924"/>
    </physiologicalReaction>
</comment>
<feature type="region of interest" description="Disordered" evidence="43">
    <location>
        <begin position="251"/>
        <end position="389"/>
    </location>
</feature>
<evidence type="ECO:0000256" key="12">
    <source>
        <dbReference type="ARBA" id="ARBA00023180"/>
    </source>
</evidence>
<evidence type="ECO:0000256" key="14">
    <source>
        <dbReference type="ARBA" id="ARBA00023408"/>
    </source>
</evidence>
<feature type="transmembrane region" description="Helical" evidence="44">
    <location>
        <begin position="58"/>
        <end position="83"/>
    </location>
</feature>
<comment type="catalytic activity">
    <reaction evidence="37">
        <text>1,3-dihexadecanoyl-2-(9Z-octadecenoyl)glycerol + H2O = 1,3-dihexadecanoylglycerol + (9Z)-octadecenoate + H(+)</text>
        <dbReference type="Rhea" id="RHEA:40983"/>
        <dbReference type="ChEBI" id="CHEBI:15377"/>
        <dbReference type="ChEBI" id="CHEBI:15378"/>
        <dbReference type="ChEBI" id="CHEBI:30823"/>
        <dbReference type="ChEBI" id="CHEBI:75688"/>
        <dbReference type="ChEBI" id="CHEBI:77619"/>
    </reaction>
    <physiologicalReaction direction="left-to-right" evidence="37">
        <dbReference type="Rhea" id="RHEA:40984"/>
    </physiologicalReaction>
</comment>
<evidence type="ECO:0000256" key="27">
    <source>
        <dbReference type="ARBA" id="ARBA00048049"/>
    </source>
</evidence>
<dbReference type="InterPro" id="IPR001087">
    <property type="entry name" value="GDSL"/>
</dbReference>
<comment type="similarity">
    <text evidence="2">Belongs to the 'GDSL' lipolytic enzyme family. Phospholipase B1 subfamily.</text>
</comment>
<dbReference type="Gene3D" id="3.40.50.1110">
    <property type="entry name" value="SGNH hydrolase"/>
    <property type="match status" value="1"/>
</dbReference>
<protein>
    <recommendedName>
        <fullName evidence="3">Phospholipase B1, membrane-associated</fullName>
    </recommendedName>
    <alternativeName>
        <fullName evidence="16">Lysophospholipase</fullName>
    </alternativeName>
    <alternativeName>
        <fullName evidence="17">Phospholipase A2</fullName>
    </alternativeName>
    <alternativeName>
        <fullName evidence="19">Phospholipase B/lipase</fullName>
    </alternativeName>
    <alternativeName>
        <fullName evidence="18">Triacylglycerol lipase</fullName>
    </alternativeName>
</protein>
<evidence type="ECO:0000256" key="20">
    <source>
        <dbReference type="ARBA" id="ARBA00045916"/>
    </source>
</evidence>
<evidence type="ECO:0000256" key="41">
    <source>
        <dbReference type="ARBA" id="ARBA00049372"/>
    </source>
</evidence>
<evidence type="ECO:0000256" key="19">
    <source>
        <dbReference type="ARBA" id="ARBA00033022"/>
    </source>
</evidence>
<keyword evidence="10" id="KW-0443">Lipid metabolism</keyword>
<evidence type="ECO:0000256" key="7">
    <source>
        <dbReference type="ARBA" id="ARBA00022737"/>
    </source>
</evidence>
<comment type="function">
    <text evidence="20">Calcium-independent membrane-associated phospholipase that catalyzes complete diacylation of phospholipids by hydrolyzing both sn-1 and sn-2 fatty acyl chains attached to the glycerol backbone (phospholipase B activity). Has dual phospholipase and lysophospholipase activities toward diacylphospholipids. Preferentially cleaves sn-2 ester bonds over sn-1 bonds. Acts as a lipase toward glycerolipid substrates. Hydrolyzes fatty acyl chains of diacylglycerols with preference for the sn-2 position and of triacylglycerols with not positional selectivity. May also hydrolyze long chain retinyl esters such as retinyl palmitate. May contribute to digestion of dietary phospholipids, glycerolipids and retinoids, facilitating lipid absorption at the brush border.</text>
</comment>
<proteinExistence type="inferred from homology"/>
<evidence type="ECO:0000256" key="21">
    <source>
        <dbReference type="ARBA" id="ARBA00047324"/>
    </source>
</evidence>
<keyword evidence="5 44" id="KW-0812">Transmembrane</keyword>
<dbReference type="GO" id="GO:0004622">
    <property type="term" value="F:phosphatidylcholine lysophospholipase activity"/>
    <property type="evidence" value="ECO:0007669"/>
    <property type="project" value="UniProtKB-EC"/>
</dbReference>
<comment type="catalytic activity">
    <reaction evidence="13">
        <text>a triacylglycerol + H2O = a diacylglycerol + a fatty acid + H(+)</text>
        <dbReference type="Rhea" id="RHEA:12044"/>
        <dbReference type="ChEBI" id="CHEBI:15377"/>
        <dbReference type="ChEBI" id="CHEBI:15378"/>
        <dbReference type="ChEBI" id="CHEBI:17855"/>
        <dbReference type="ChEBI" id="CHEBI:18035"/>
        <dbReference type="ChEBI" id="CHEBI:28868"/>
        <dbReference type="EC" id="3.1.1.3"/>
    </reaction>
    <physiologicalReaction direction="left-to-right" evidence="13">
        <dbReference type="Rhea" id="RHEA:12045"/>
    </physiologicalReaction>
</comment>
<comment type="subcellular location">
    <subcellularLocation>
        <location evidence="1">Apical cell membrane</location>
        <topology evidence="1">Single-pass type I membrane protein</topology>
    </subcellularLocation>
</comment>
<dbReference type="GO" id="GO:0016324">
    <property type="term" value="C:apical plasma membrane"/>
    <property type="evidence" value="ECO:0007669"/>
    <property type="project" value="UniProtKB-SubCell"/>
</dbReference>
<keyword evidence="11 44" id="KW-0472">Membrane</keyword>
<comment type="catalytic activity">
    <reaction evidence="26">
        <text>1-hexadecanoyl-2-(9Z-octadecenoyl)-sn-glycero-3-phospho-(1'-sn-glycerol) + H2O = 1-hexadecanoyl-sn-glycero-3-phospho-(1'-sn-glycerol) + (9Z)-octadecenoate + H(+)</text>
        <dbReference type="Rhea" id="RHEA:40919"/>
        <dbReference type="ChEBI" id="CHEBI:15377"/>
        <dbReference type="ChEBI" id="CHEBI:15378"/>
        <dbReference type="ChEBI" id="CHEBI:30823"/>
        <dbReference type="ChEBI" id="CHEBI:72841"/>
        <dbReference type="ChEBI" id="CHEBI:75158"/>
    </reaction>
    <physiologicalReaction direction="left-to-right" evidence="26">
        <dbReference type="Rhea" id="RHEA:40920"/>
    </physiologicalReaction>
</comment>
<sequence length="1845" mass="206986">MKAWECFNIVTKKERDSVNEGIKYILIGNFILGLLIVVCPDWELHSDAVHCGMHGLGASFWVCSLWYALIGNFIMGLLIVVLLHLRNTSTMIGNILVTCLVIVVFMIVLALQLDAQTSSPTILRTYTKRTNSNPYPLGNPSQARMRYRLANSSKIIGTSPRSVQIAMESYPYRSEGQNTSEEFTDHETNNNYQNSLLESGQNSTFRGGTRPPQGTQYRKLHDSGKIYHSSYKNTSGLIQPTFKTNHYFGESSQLKSSTVNATRTDQTLPKYTRKLTGSPVRNYSRDVTERATSVPVNGVTPRGDTTRKYTRRTPKSRTPPPDKRDNWTPTSPLPKNRVVTNPKPPRKIYKNLRATSSRPPRLSTQTVSRLSSLTVTPTSTVSSSSALSELPQTSYKLNTKHVFSQTYTSTETAFTQEQHSESVPSTADIKDVNKYNNGLRKFSSNNDSTSLKPEPFIDPSTPTLWENTSLKMLAVGSKHPNLPTEFTTELALNDTKVTASNEIIKPKPRNSKVAELLKGSSTTFYDLPTTEVRNQIHYTLTTETSPVKSVKISSTNEEKHINTQLSLESTTEGVRSPINMNFRENSLKYNLRKNSTLARGSKVTYNLTKLIALEEVTRVKIIPTPTQEVDNKTPPTIIRSLIDTTRRQIRKLEDSTFTTQDIFQQSRVDIKKPPKIEILDKHVISSPTELSSELKEAMNHEERNNFKNQNGTFHESITGAIINLSRNTTPGKIYKFSTPDNLSPKLSTNSSPLQLKSSTPEIPSLFKTEITNWSSLTTEPMGSQRRITSRQDVNISRSTINSVSTTSSIGVTTELKTDSLDEIDQLSYLSGDVSKLVSEVALNAKGNIGKFSEINKNPRDSFQYSTLPSEIATSKTQYHQNKKSDLRVDLHGEETHKAFATTEKISFSLERENFSPRNSITYKDSVENMKGLREPQAQVTEQTINLPKNREPINDRRWTSTRNEEKVYVRPTQNVTNNKTELSPITSHITPARTESGPVVNFIPPTNINPPESPNSDDILKVMINTTGKYETTTEYPTTSKYYKINDSPERISLNMHIPSSNNSRQILVVADMPLNENFMSHKLIHLQYHSSTVKPVHGSTTNISEKILLEIPSVIPGVASEFKHSTIRPPLNSTQESRYAMESVTETKTYNKQTLTSSIESPIHSRKNTPVPLIQRNVKTEENVGETEKALESKINEFVFRNNSRENKSIIPEIRSSTTKVFIIKTDDNYKSKYSRSNKTSERGRRGWTTTPTALKSSNPIKNESFQTKTIQSSVISKAQSPKIQPSNQKRSLSRLPNESDDNSFLRWFSSASDITKVTKTTREVNRVDPIASPKKDDDDKEEEQPSRFRRVIAAMQSVGGALLEVPKQIWLLPIRFGLYPSIKRSQEEIPALVPFPCQLGPPSRPVPSSVHRLKPQDIRVVAALGDSVTSANGALATNEDETRFNYRGISAMGGGQGHWRKYMTLPNILKEYNPKLLGYALGTAETSSPLSGLNVAENGALDDELLKQAKSLVRKIRQDNFIDIDNDWKLVNILIGGNDICNEYCFVDGAKDTPSGHRKNLEVALDYLQTHLPRTFVNLIHIPNVILLRNMKNVPFVCYMKQLVLCSCLFGAGERAKAESVSKILQEYWQVEKIVSELEKYDTDTFTVVLQPFFLGVEAPRSIPTLFGEAPDLSYFAPDCFHFSQKGNSLVADSVSTASPSVTATHGQTVDCTPGVIQRADSRTLPPNKKSYPRQVRSIKFVQFALLTRLSIGIQILAERTEVANSLWNNMLEPVTNKSFGWEPLMKRFRCPTTEAPYFFTNRNSKTFLKTGSQETESRGSDSGIRDITTFIRGSLGNKTLIL</sequence>
<dbReference type="PANTHER" id="PTHR21325">
    <property type="entry name" value="PHOSPHOLIPASE B, PLB1"/>
    <property type="match status" value="1"/>
</dbReference>
<comment type="catalytic activity">
    <reaction evidence="41">
        <text>1,3-di-(9Z-octadecenoyl)-glycerol + H2O = 1-(9Z-octadecenoyl)-glycerol + (9Z)-octadecenoate + H(+)</text>
        <dbReference type="Rhea" id="RHEA:39939"/>
        <dbReference type="ChEBI" id="CHEBI:15377"/>
        <dbReference type="ChEBI" id="CHEBI:15378"/>
        <dbReference type="ChEBI" id="CHEBI:30823"/>
        <dbReference type="ChEBI" id="CHEBI:75342"/>
        <dbReference type="ChEBI" id="CHEBI:75735"/>
    </reaction>
    <physiologicalReaction direction="left-to-right" evidence="41">
        <dbReference type="Rhea" id="RHEA:39940"/>
    </physiologicalReaction>
</comment>
<evidence type="ECO:0000256" key="22">
    <source>
        <dbReference type="ARBA" id="ARBA00047363"/>
    </source>
</evidence>
<comment type="catalytic activity">
    <reaction evidence="33">
        <text>a 1-acyl-sn-glycero-3-phosphocholine + H2O = sn-glycerol 3-phosphocholine + a fatty acid + H(+)</text>
        <dbReference type="Rhea" id="RHEA:15177"/>
        <dbReference type="ChEBI" id="CHEBI:15377"/>
        <dbReference type="ChEBI" id="CHEBI:15378"/>
        <dbReference type="ChEBI" id="CHEBI:16870"/>
        <dbReference type="ChEBI" id="CHEBI:28868"/>
        <dbReference type="ChEBI" id="CHEBI:58168"/>
        <dbReference type="EC" id="3.1.1.5"/>
    </reaction>
    <physiologicalReaction direction="left-to-right" evidence="33">
        <dbReference type="Rhea" id="RHEA:15178"/>
    </physiologicalReaction>
</comment>
<evidence type="ECO:0000256" key="38">
    <source>
        <dbReference type="ARBA" id="ARBA00048872"/>
    </source>
</evidence>
<dbReference type="FunFam" id="3.40.50.1110:FF:000005">
    <property type="entry name" value="Phospholipase B1"/>
    <property type="match status" value="1"/>
</dbReference>
<dbReference type="PANTHER" id="PTHR21325:SF31">
    <property type="entry name" value="GH22081P-RELATED"/>
    <property type="match status" value="1"/>
</dbReference>
<comment type="catalytic activity">
    <reaction evidence="15">
        <text>a 1,2-diacyl-sn-glycero-3-phosphocholine + H2O = a 1-acyl-sn-glycero-3-phosphocholine + a fatty acid + H(+)</text>
        <dbReference type="Rhea" id="RHEA:15801"/>
        <dbReference type="ChEBI" id="CHEBI:15377"/>
        <dbReference type="ChEBI" id="CHEBI:15378"/>
        <dbReference type="ChEBI" id="CHEBI:28868"/>
        <dbReference type="ChEBI" id="CHEBI:57643"/>
        <dbReference type="ChEBI" id="CHEBI:58168"/>
        <dbReference type="EC" id="3.1.1.4"/>
    </reaction>
    <physiologicalReaction direction="left-to-right" evidence="15">
        <dbReference type="Rhea" id="RHEA:15802"/>
    </physiologicalReaction>
</comment>
<evidence type="ECO:0000256" key="44">
    <source>
        <dbReference type="SAM" id="Phobius"/>
    </source>
</evidence>
<organism evidence="45">
    <name type="scientific">Timema genevievae</name>
    <name type="common">Walking stick</name>
    <dbReference type="NCBI Taxonomy" id="629358"/>
    <lineage>
        <taxon>Eukaryota</taxon>
        <taxon>Metazoa</taxon>
        <taxon>Ecdysozoa</taxon>
        <taxon>Arthropoda</taxon>
        <taxon>Hexapoda</taxon>
        <taxon>Insecta</taxon>
        <taxon>Pterygota</taxon>
        <taxon>Neoptera</taxon>
        <taxon>Polyneoptera</taxon>
        <taxon>Phasmatodea</taxon>
        <taxon>Timematodea</taxon>
        <taxon>Timematoidea</taxon>
        <taxon>Timematidae</taxon>
        <taxon>Timema</taxon>
    </lineage>
</organism>
<evidence type="ECO:0000256" key="28">
    <source>
        <dbReference type="ARBA" id="ARBA00048058"/>
    </source>
</evidence>
<evidence type="ECO:0000256" key="36">
    <source>
        <dbReference type="ARBA" id="ARBA00048699"/>
    </source>
</evidence>
<comment type="catalytic activity">
    <reaction evidence="42">
        <text>2-(9Z-octadecenoyl)-glycerol + H2O = glycerol + (9Z)-octadecenoate + H(+)</text>
        <dbReference type="Rhea" id="RHEA:38491"/>
        <dbReference type="ChEBI" id="CHEBI:15377"/>
        <dbReference type="ChEBI" id="CHEBI:15378"/>
        <dbReference type="ChEBI" id="CHEBI:17754"/>
        <dbReference type="ChEBI" id="CHEBI:30823"/>
        <dbReference type="ChEBI" id="CHEBI:73990"/>
    </reaction>
    <physiologicalReaction direction="left-to-right" evidence="42">
        <dbReference type="Rhea" id="RHEA:38492"/>
    </physiologicalReaction>
</comment>
<dbReference type="GO" id="GO:0004806">
    <property type="term" value="F:triacylglycerol lipase activity"/>
    <property type="evidence" value="ECO:0007669"/>
    <property type="project" value="UniProtKB-EC"/>
</dbReference>
<evidence type="ECO:0000256" key="9">
    <source>
        <dbReference type="ARBA" id="ARBA00022989"/>
    </source>
</evidence>
<keyword evidence="8" id="KW-0378">Hydrolase</keyword>
<evidence type="ECO:0000256" key="4">
    <source>
        <dbReference type="ARBA" id="ARBA00022475"/>
    </source>
</evidence>
<evidence type="ECO:0000256" key="3">
    <source>
        <dbReference type="ARBA" id="ARBA00015133"/>
    </source>
</evidence>
<reference evidence="45" key="1">
    <citation type="submission" date="2020-11" db="EMBL/GenBank/DDBJ databases">
        <authorList>
            <person name="Tran Van P."/>
        </authorList>
    </citation>
    <scope>NUCLEOTIDE SEQUENCE</scope>
</reference>
<evidence type="ECO:0000256" key="40">
    <source>
        <dbReference type="ARBA" id="ARBA00049363"/>
    </source>
</evidence>
<evidence type="ECO:0000256" key="2">
    <source>
        <dbReference type="ARBA" id="ARBA00009979"/>
    </source>
</evidence>
<evidence type="ECO:0000256" key="25">
    <source>
        <dbReference type="ARBA" id="ARBA00048011"/>
    </source>
</evidence>
<keyword evidence="7" id="KW-0677">Repeat</keyword>
<comment type="catalytic activity">
    <reaction evidence="21">
        <text>1-hexadecanoyl-2-(9Z)-octadecenoyl-3-octadecanoyl-sn-glycerol + H2O = 2-(9Z-octadecenoyl)-3-octadecanoyl-sn-glycerol + hexadecanoate + H(+)</text>
        <dbReference type="Rhea" id="RHEA:41107"/>
        <dbReference type="ChEBI" id="CHEBI:7896"/>
        <dbReference type="ChEBI" id="CHEBI:15377"/>
        <dbReference type="ChEBI" id="CHEBI:15378"/>
        <dbReference type="ChEBI" id="CHEBI:75558"/>
        <dbReference type="ChEBI" id="CHEBI:77623"/>
    </reaction>
    <physiologicalReaction direction="left-to-right" evidence="21">
        <dbReference type="Rhea" id="RHEA:41108"/>
    </physiologicalReaction>
</comment>
<keyword evidence="6" id="KW-0732">Signal</keyword>
<dbReference type="SUPFAM" id="SSF52266">
    <property type="entry name" value="SGNH hydrolase"/>
    <property type="match status" value="1"/>
</dbReference>
<comment type="catalytic activity">
    <reaction evidence="29">
        <text>1,2-dihexadecanoyl-sn-glycero-3-phosphocholine + H2O = 1-hexadecanoyl-sn-glycero-3-phosphocholine + hexadecanoate + H(+)</text>
        <dbReference type="Rhea" id="RHEA:41223"/>
        <dbReference type="ChEBI" id="CHEBI:7896"/>
        <dbReference type="ChEBI" id="CHEBI:15377"/>
        <dbReference type="ChEBI" id="CHEBI:15378"/>
        <dbReference type="ChEBI" id="CHEBI:72998"/>
        <dbReference type="ChEBI" id="CHEBI:72999"/>
    </reaction>
    <physiologicalReaction direction="left-to-right" evidence="29">
        <dbReference type="Rhea" id="RHEA:41224"/>
    </physiologicalReaction>
</comment>
<comment type="catalytic activity">
    <reaction evidence="23">
        <text>1-(9Z-octadecenoyl)-glycerol + H2O = glycerol + (9Z)-octadecenoate + H(+)</text>
        <dbReference type="Rhea" id="RHEA:38487"/>
        <dbReference type="ChEBI" id="CHEBI:15377"/>
        <dbReference type="ChEBI" id="CHEBI:15378"/>
        <dbReference type="ChEBI" id="CHEBI:17754"/>
        <dbReference type="ChEBI" id="CHEBI:30823"/>
        <dbReference type="ChEBI" id="CHEBI:75342"/>
    </reaction>
    <physiologicalReaction direction="left-to-right" evidence="23">
        <dbReference type="Rhea" id="RHEA:38488"/>
    </physiologicalReaction>
</comment>
<comment type="catalytic activity">
    <reaction evidence="14">
        <text>1-hexadecanoyl-2-(9Z,12Z-octadecadienoyl)-sn-glycero-3-phosphocholine + H2O = (9Z,12Z)-octadecadienoate + 1-hexadecanoyl-sn-glycero-3-phosphocholine + H(+)</text>
        <dbReference type="Rhea" id="RHEA:40811"/>
        <dbReference type="ChEBI" id="CHEBI:15377"/>
        <dbReference type="ChEBI" id="CHEBI:15378"/>
        <dbReference type="ChEBI" id="CHEBI:30245"/>
        <dbReference type="ChEBI" id="CHEBI:72998"/>
        <dbReference type="ChEBI" id="CHEBI:73002"/>
    </reaction>
    <physiologicalReaction direction="left-to-right" evidence="14">
        <dbReference type="Rhea" id="RHEA:40812"/>
    </physiologicalReaction>
</comment>
<comment type="catalytic activity">
    <reaction evidence="32">
        <text>1,2,3-tri-(9Z-octadecenoyl)-glycerol + H2O = di-(9Z)-octadecenoylglycerol + (9Z)-octadecenoate + H(+)</text>
        <dbReference type="Rhea" id="RHEA:38575"/>
        <dbReference type="ChEBI" id="CHEBI:15377"/>
        <dbReference type="ChEBI" id="CHEBI:15378"/>
        <dbReference type="ChEBI" id="CHEBI:30823"/>
        <dbReference type="ChEBI" id="CHEBI:53753"/>
        <dbReference type="ChEBI" id="CHEBI:75945"/>
    </reaction>
    <physiologicalReaction direction="left-to-right" evidence="32">
        <dbReference type="Rhea" id="RHEA:38576"/>
    </physiologicalReaction>
</comment>
<evidence type="ECO:0000256" key="13">
    <source>
        <dbReference type="ARBA" id="ARBA00023369"/>
    </source>
</evidence>
<evidence type="ECO:0000313" key="45">
    <source>
        <dbReference type="EMBL" id="CAD7603145.1"/>
    </source>
</evidence>
<feature type="transmembrane region" description="Helical" evidence="44">
    <location>
        <begin position="21"/>
        <end position="38"/>
    </location>
</feature>
<dbReference type="Pfam" id="PF00657">
    <property type="entry name" value="Lipase_GDSL"/>
    <property type="match status" value="1"/>
</dbReference>
<evidence type="ECO:0000256" key="35">
    <source>
        <dbReference type="ARBA" id="ARBA00048656"/>
    </source>
</evidence>
<dbReference type="GO" id="GO:0006644">
    <property type="term" value="P:phospholipid metabolic process"/>
    <property type="evidence" value="ECO:0007669"/>
    <property type="project" value="TreeGrafter"/>
</dbReference>
<evidence type="ECO:0000256" key="42">
    <source>
        <dbReference type="ARBA" id="ARBA00049461"/>
    </source>
</evidence>
<evidence type="ECO:0000256" key="23">
    <source>
        <dbReference type="ARBA" id="ARBA00047438"/>
    </source>
</evidence>
<feature type="compositionally biased region" description="Low complexity" evidence="43">
    <location>
        <begin position="361"/>
        <end position="389"/>
    </location>
</feature>
<feature type="compositionally biased region" description="Polar residues" evidence="43">
    <location>
        <begin position="251"/>
        <end position="269"/>
    </location>
</feature>
<feature type="transmembrane region" description="Helical" evidence="44">
    <location>
        <begin position="95"/>
        <end position="113"/>
    </location>
</feature>
<keyword evidence="12" id="KW-0325">Glycoprotein</keyword>
<dbReference type="InterPro" id="IPR038885">
    <property type="entry name" value="PLB1"/>
</dbReference>
<feature type="region of interest" description="Disordered" evidence="43">
    <location>
        <begin position="198"/>
        <end position="217"/>
    </location>
</feature>
<evidence type="ECO:0000256" key="15">
    <source>
        <dbReference type="ARBA" id="ARBA00023422"/>
    </source>
</evidence>
<evidence type="ECO:0000256" key="1">
    <source>
        <dbReference type="ARBA" id="ARBA00004247"/>
    </source>
</evidence>
<comment type="catalytic activity">
    <reaction evidence="38">
        <text>1-O-hexadecyl-2-(9Z)-octadecenoyl-sn-glycero-3-phosphocholine + H2O = 1-O-hexadecyl-sn-glycero-3-phosphocholine + (9Z)-octadecenoate + H(+)</text>
        <dbReference type="Rhea" id="RHEA:40915"/>
        <dbReference type="ChEBI" id="CHEBI:15377"/>
        <dbReference type="ChEBI" id="CHEBI:15378"/>
        <dbReference type="ChEBI" id="CHEBI:30823"/>
        <dbReference type="ChEBI" id="CHEBI:34112"/>
        <dbReference type="ChEBI" id="CHEBI:64496"/>
    </reaction>
    <physiologicalReaction direction="left-to-right" evidence="38">
        <dbReference type="Rhea" id="RHEA:40916"/>
    </physiologicalReaction>
</comment>
<evidence type="ECO:0000256" key="11">
    <source>
        <dbReference type="ARBA" id="ARBA00023136"/>
    </source>
</evidence>
<evidence type="ECO:0000256" key="29">
    <source>
        <dbReference type="ARBA" id="ARBA00048227"/>
    </source>
</evidence>
<comment type="catalytic activity">
    <reaction evidence="22">
        <text>1,3-dihexadecanoyl-2-(9Z-octadecenoyl)glycerol + H2O = 1-hexadecanoyl-2-(9Z-octadecenoyl)-glycerol + hexadecanoate + H(+)</text>
        <dbReference type="Rhea" id="RHEA:40979"/>
        <dbReference type="ChEBI" id="CHEBI:7896"/>
        <dbReference type="ChEBI" id="CHEBI:15377"/>
        <dbReference type="ChEBI" id="CHEBI:15378"/>
        <dbReference type="ChEBI" id="CHEBI:75585"/>
        <dbReference type="ChEBI" id="CHEBI:75688"/>
    </reaction>
    <physiologicalReaction direction="left-to-right" evidence="22">
        <dbReference type="Rhea" id="RHEA:40980"/>
    </physiologicalReaction>
</comment>
<gene>
    <name evidence="45" type="ORF">TGEB3V08_LOCUS8655</name>
</gene>
<comment type="catalytic activity">
    <reaction evidence="31">
        <text>1-octadecanoyl-2-(9Z,12Z)-octadecadienoyl-sn-glycerol + H2O = 1-octadecanoyl-sn-glycerol + (9Z,12Z)-octadecadienoate + H(+)</text>
        <dbReference type="Rhea" id="RHEA:40927"/>
        <dbReference type="ChEBI" id="CHEBI:15377"/>
        <dbReference type="ChEBI" id="CHEBI:15378"/>
        <dbReference type="ChEBI" id="CHEBI:30245"/>
        <dbReference type="ChEBI" id="CHEBI:75550"/>
        <dbReference type="ChEBI" id="CHEBI:77097"/>
    </reaction>
    <physiologicalReaction direction="left-to-right" evidence="31">
        <dbReference type="Rhea" id="RHEA:40928"/>
    </physiologicalReaction>
</comment>
<name>A0A7R9K3Y3_TIMGE</name>
<comment type="catalytic activity">
    <reaction evidence="30">
        <text>1-hexadecanoyl-2-(9Z,12Z-octadecadienoyl)-sn-glycero-3-phosphocholine + H2O = 2-(9Z,12Z-octadecadienoyl)-sn-glycero-3-phosphocholine + hexadecanoate + H(+)</text>
        <dbReference type="Rhea" id="RHEA:40971"/>
        <dbReference type="ChEBI" id="CHEBI:7896"/>
        <dbReference type="ChEBI" id="CHEBI:15377"/>
        <dbReference type="ChEBI" id="CHEBI:15378"/>
        <dbReference type="ChEBI" id="CHEBI:73002"/>
        <dbReference type="ChEBI" id="CHEBI:76084"/>
    </reaction>
    <physiologicalReaction direction="left-to-right" evidence="30">
        <dbReference type="Rhea" id="RHEA:40972"/>
    </physiologicalReaction>
</comment>
<evidence type="ECO:0000256" key="39">
    <source>
        <dbReference type="ARBA" id="ARBA00048939"/>
    </source>
</evidence>
<feature type="region of interest" description="Disordered" evidence="43">
    <location>
        <begin position="1233"/>
        <end position="1301"/>
    </location>
</feature>
<evidence type="ECO:0000256" key="6">
    <source>
        <dbReference type="ARBA" id="ARBA00022729"/>
    </source>
</evidence>
<evidence type="ECO:0000256" key="5">
    <source>
        <dbReference type="ARBA" id="ARBA00022692"/>
    </source>
</evidence>
<feature type="region of interest" description="Disordered" evidence="43">
    <location>
        <begin position="1327"/>
        <end position="1347"/>
    </location>
</feature>
<comment type="catalytic activity">
    <reaction evidence="40">
        <text>1,2-dihexadecanoyl-sn-glycero-3-phosphocholine + 2 H2O = sn-glycerol 3-phosphocholine + 2 hexadecanoate + 2 H(+)</text>
        <dbReference type="Rhea" id="RHEA:40975"/>
        <dbReference type="ChEBI" id="CHEBI:7896"/>
        <dbReference type="ChEBI" id="CHEBI:15377"/>
        <dbReference type="ChEBI" id="CHEBI:15378"/>
        <dbReference type="ChEBI" id="CHEBI:16870"/>
        <dbReference type="ChEBI" id="CHEBI:72999"/>
    </reaction>
    <physiologicalReaction direction="left-to-right" evidence="40">
        <dbReference type="Rhea" id="RHEA:40976"/>
    </physiologicalReaction>
</comment>
<dbReference type="InterPro" id="IPR035547">
    <property type="entry name" value="Phospholipase_B"/>
</dbReference>
<evidence type="ECO:0000256" key="10">
    <source>
        <dbReference type="ARBA" id="ARBA00023098"/>
    </source>
</evidence>
<feature type="compositionally biased region" description="Polar residues" evidence="43">
    <location>
        <begin position="1249"/>
        <end position="1298"/>
    </location>
</feature>
<dbReference type="CDD" id="cd01824">
    <property type="entry name" value="Phospholipase_B_like"/>
    <property type="match status" value="1"/>
</dbReference>
<evidence type="ECO:0000256" key="43">
    <source>
        <dbReference type="SAM" id="MobiDB-lite"/>
    </source>
</evidence>
<dbReference type="GO" id="GO:0004623">
    <property type="term" value="F:phospholipase A2 activity"/>
    <property type="evidence" value="ECO:0007669"/>
    <property type="project" value="UniProtKB-EC"/>
</dbReference>
<evidence type="ECO:0000256" key="37">
    <source>
        <dbReference type="ARBA" id="ARBA00048869"/>
    </source>
</evidence>
<comment type="catalytic activity">
    <reaction evidence="36">
        <text>1-hexadecanoyl-2-(9Z-octadecenoyl)-sn-glycero-3-phosphocholine + H2O = 1-hexadecanoyl-sn-glycero-3-phosphocholine + (9Z)-octadecenoate + H(+)</text>
        <dbReference type="Rhea" id="RHEA:38779"/>
        <dbReference type="ChEBI" id="CHEBI:15377"/>
        <dbReference type="ChEBI" id="CHEBI:15378"/>
        <dbReference type="ChEBI" id="CHEBI:30823"/>
        <dbReference type="ChEBI" id="CHEBI:72998"/>
        <dbReference type="ChEBI" id="CHEBI:73001"/>
    </reaction>
    <physiologicalReaction direction="left-to-right" evidence="36">
        <dbReference type="Rhea" id="RHEA:38780"/>
    </physiologicalReaction>
</comment>
<comment type="catalytic activity">
    <reaction evidence="27">
        <text>a 1-O-alkyl-2-acyl-sn-glycero-3-phosphocholine + H2O = a 1-O-alkyl-sn-glycero-3-phosphocholine + a fatty acid + H(+)</text>
        <dbReference type="Rhea" id="RHEA:36231"/>
        <dbReference type="ChEBI" id="CHEBI:15377"/>
        <dbReference type="ChEBI" id="CHEBI:15378"/>
        <dbReference type="ChEBI" id="CHEBI:28868"/>
        <dbReference type="ChEBI" id="CHEBI:30909"/>
        <dbReference type="ChEBI" id="CHEBI:36702"/>
        <dbReference type="EC" id="3.1.1.4"/>
    </reaction>
    <physiologicalReaction direction="left-to-right" evidence="27">
        <dbReference type="Rhea" id="RHEA:36232"/>
    </physiologicalReaction>
</comment>
<comment type="catalytic activity">
    <reaction evidence="25">
        <text>2,3-di-(9Z)-octadecenoyl-sn-glycerol + H2O = 3-(9Z-octadecenoyl)-sn-glycerol + (9Z)-octadecenoate + H(+)</text>
        <dbReference type="Rhea" id="RHEA:42604"/>
        <dbReference type="ChEBI" id="CHEBI:15377"/>
        <dbReference type="ChEBI" id="CHEBI:15378"/>
        <dbReference type="ChEBI" id="CHEBI:30823"/>
        <dbReference type="ChEBI" id="CHEBI:75824"/>
        <dbReference type="ChEBI" id="CHEBI:75938"/>
    </reaction>
    <physiologicalReaction direction="left-to-right" evidence="25">
        <dbReference type="Rhea" id="RHEA:42605"/>
    </physiologicalReaction>
</comment>
<dbReference type="InterPro" id="IPR036514">
    <property type="entry name" value="SGNH_hydro_sf"/>
</dbReference>
<evidence type="ECO:0000256" key="24">
    <source>
        <dbReference type="ARBA" id="ARBA00047459"/>
    </source>
</evidence>
<comment type="catalytic activity">
    <reaction evidence="34">
        <text>1-hexadecanoyl-2-(9Z-octadecenoyl)-sn-glycero-3-phosphoethanolamine + H2O = 1-hexadecanoyl-sn-glycero-3-phosphoethanolamine + (9Z)-octadecenoate + H(+)</text>
        <dbReference type="Rhea" id="RHEA:40911"/>
        <dbReference type="ChEBI" id="CHEBI:15377"/>
        <dbReference type="ChEBI" id="CHEBI:15378"/>
        <dbReference type="ChEBI" id="CHEBI:30823"/>
        <dbReference type="ChEBI" id="CHEBI:73004"/>
        <dbReference type="ChEBI" id="CHEBI:73007"/>
    </reaction>
    <physiologicalReaction direction="left-to-right" evidence="34">
        <dbReference type="Rhea" id="RHEA:40912"/>
    </physiologicalReaction>
</comment>
<evidence type="ECO:0000256" key="34">
    <source>
        <dbReference type="ARBA" id="ARBA00048613"/>
    </source>
</evidence>
<evidence type="ECO:0000256" key="31">
    <source>
        <dbReference type="ARBA" id="ARBA00048374"/>
    </source>
</evidence>
<evidence type="ECO:0000256" key="26">
    <source>
        <dbReference type="ARBA" id="ARBA00048015"/>
    </source>
</evidence>
<keyword evidence="9 44" id="KW-1133">Transmembrane helix</keyword>
<dbReference type="EMBL" id="OE843455">
    <property type="protein sequence ID" value="CAD7603145.1"/>
    <property type="molecule type" value="Genomic_DNA"/>
</dbReference>